<proteinExistence type="predicted"/>
<comment type="subcellular location">
    <subcellularLocation>
        <location evidence="1">Membrane</location>
        <topology evidence="1">Single-pass type I membrane protein</topology>
    </subcellularLocation>
</comment>
<evidence type="ECO:0000313" key="11">
    <source>
        <dbReference type="Proteomes" id="UP000694580"/>
    </source>
</evidence>
<evidence type="ECO:0000256" key="8">
    <source>
        <dbReference type="SAM" id="Phobius"/>
    </source>
</evidence>
<reference evidence="10" key="2">
    <citation type="submission" date="2025-08" db="UniProtKB">
        <authorList>
            <consortium name="Ensembl"/>
        </authorList>
    </citation>
    <scope>IDENTIFICATION</scope>
</reference>
<keyword evidence="3 9" id="KW-0732">Signal</keyword>
<dbReference type="GO" id="GO:0009897">
    <property type="term" value="C:external side of plasma membrane"/>
    <property type="evidence" value="ECO:0007669"/>
    <property type="project" value="TreeGrafter"/>
</dbReference>
<accession>A0AAY4AR67</accession>
<reference evidence="10 11" key="1">
    <citation type="submission" date="2020-06" db="EMBL/GenBank/DDBJ databases">
        <authorList>
            <consortium name="Wellcome Sanger Institute Data Sharing"/>
        </authorList>
    </citation>
    <scope>NUCLEOTIDE SEQUENCE [LARGE SCALE GENOMIC DNA]</scope>
</reference>
<name>A0AAY4AR67_9TELE</name>
<keyword evidence="5 8" id="KW-0472">Membrane</keyword>
<dbReference type="PANTHER" id="PTHR23037:SF46">
    <property type="entry name" value="INTERLEUKIN 5 RECEPTOR SUBUNIT ALPHA"/>
    <property type="match status" value="1"/>
</dbReference>
<organism evidence="10 11">
    <name type="scientific">Denticeps clupeoides</name>
    <name type="common">denticle herring</name>
    <dbReference type="NCBI Taxonomy" id="299321"/>
    <lineage>
        <taxon>Eukaryota</taxon>
        <taxon>Metazoa</taxon>
        <taxon>Chordata</taxon>
        <taxon>Craniata</taxon>
        <taxon>Vertebrata</taxon>
        <taxon>Euteleostomi</taxon>
        <taxon>Actinopterygii</taxon>
        <taxon>Neopterygii</taxon>
        <taxon>Teleostei</taxon>
        <taxon>Clupei</taxon>
        <taxon>Clupeiformes</taxon>
        <taxon>Denticipitoidei</taxon>
        <taxon>Denticipitidae</taxon>
        <taxon>Denticeps</taxon>
    </lineage>
</organism>
<dbReference type="AlphaFoldDB" id="A0AAY4AR67"/>
<keyword evidence="11" id="KW-1185">Reference proteome</keyword>
<evidence type="ECO:0000256" key="5">
    <source>
        <dbReference type="ARBA" id="ARBA00023136"/>
    </source>
</evidence>
<gene>
    <name evidence="10" type="primary">LOC114790835</name>
</gene>
<dbReference type="GeneID" id="114790835"/>
<feature type="transmembrane region" description="Helical" evidence="8">
    <location>
        <begin position="292"/>
        <end position="313"/>
    </location>
</feature>
<dbReference type="PANTHER" id="PTHR23037">
    <property type="entry name" value="CYTOKINE RECEPTOR"/>
    <property type="match status" value="1"/>
</dbReference>
<dbReference type="GeneTree" id="ENSGT00740000116835"/>
<evidence type="ECO:0000256" key="6">
    <source>
        <dbReference type="ARBA" id="ARBA00023170"/>
    </source>
</evidence>
<dbReference type="Proteomes" id="UP000694580">
    <property type="component" value="Chromosome 5"/>
</dbReference>
<dbReference type="Ensembl" id="ENSDCDT00010011842.1">
    <property type="protein sequence ID" value="ENSDCDP00010011318.1"/>
    <property type="gene ID" value="ENSDCDG00010005006.1"/>
</dbReference>
<evidence type="ECO:0000313" key="10">
    <source>
        <dbReference type="Ensembl" id="ENSDCDP00010011318.1"/>
    </source>
</evidence>
<evidence type="ECO:0000256" key="1">
    <source>
        <dbReference type="ARBA" id="ARBA00004479"/>
    </source>
</evidence>
<dbReference type="SUPFAM" id="SSF49265">
    <property type="entry name" value="Fibronectin type III"/>
    <property type="match status" value="1"/>
</dbReference>
<keyword evidence="6" id="KW-0675">Receptor</keyword>
<evidence type="ECO:0000256" key="2">
    <source>
        <dbReference type="ARBA" id="ARBA00022692"/>
    </source>
</evidence>
<keyword evidence="4 8" id="KW-1133">Transmembrane helix</keyword>
<dbReference type="InterPro" id="IPR013783">
    <property type="entry name" value="Ig-like_fold"/>
</dbReference>
<evidence type="ECO:0000256" key="9">
    <source>
        <dbReference type="SAM" id="SignalP"/>
    </source>
</evidence>
<dbReference type="Gene3D" id="2.60.40.10">
    <property type="entry name" value="Immunoglobulins"/>
    <property type="match status" value="1"/>
</dbReference>
<dbReference type="InterPro" id="IPR036116">
    <property type="entry name" value="FN3_sf"/>
</dbReference>
<evidence type="ECO:0000256" key="3">
    <source>
        <dbReference type="ARBA" id="ARBA00022729"/>
    </source>
</evidence>
<feature type="signal peptide" evidence="9">
    <location>
        <begin position="1"/>
        <end position="25"/>
    </location>
</feature>
<keyword evidence="2 8" id="KW-0812">Transmembrane</keyword>
<evidence type="ECO:0008006" key="12">
    <source>
        <dbReference type="Google" id="ProtNLM"/>
    </source>
</evidence>
<evidence type="ECO:0000256" key="4">
    <source>
        <dbReference type="ARBA" id="ARBA00022989"/>
    </source>
</evidence>
<dbReference type="RefSeq" id="XP_028837059.1">
    <property type="nucleotide sequence ID" value="XM_028981226.1"/>
</dbReference>
<evidence type="ECO:0000256" key="7">
    <source>
        <dbReference type="ARBA" id="ARBA00023180"/>
    </source>
</evidence>
<reference evidence="10" key="3">
    <citation type="submission" date="2025-09" db="UniProtKB">
        <authorList>
            <consortium name="Ensembl"/>
        </authorList>
    </citation>
    <scope>IDENTIFICATION</scope>
</reference>
<feature type="chain" id="PRO_5044305662" description="Interleukin-5 receptor subunit alpha" evidence="9">
    <location>
        <begin position="26"/>
        <end position="366"/>
    </location>
</feature>
<dbReference type="GO" id="GO:0004896">
    <property type="term" value="F:cytokine receptor activity"/>
    <property type="evidence" value="ECO:0007669"/>
    <property type="project" value="TreeGrafter"/>
</dbReference>
<keyword evidence="7" id="KW-0325">Glycoprotein</keyword>
<protein>
    <recommendedName>
        <fullName evidence="12">Interleukin-5 receptor subunit alpha</fullName>
    </recommendedName>
</protein>
<sequence>MKSTMPSPHSVRCVWICCLLLTTESIEQVSYEEAQYSQQCHQNMDEFQVISIFLRNHTGFMLHDKSAIVEADDPPDDDFWNNWLINGSLVRPTLNVSCMVNMQYELNCSWNTSSWPSQVQYSTSAMLCNDVSQTELHCTQNSLSTASRCHGKTDANKTHNFVVLRVNVSHQDFWYIDTQIWETVTIEKLDPPQIIKSSIDSDNLVIEWKLPESKGQTSNYKCFEYELWINDERRDITDKTLTYIEKGVDATRMYTIRMKVKTASRCKESMYWSDWTTVVVNTREKPPFEINLAVIITIALGLPMILLAFFLLCRLQRLFEKIFPPIPGPSRNIKRILEKHDEFQAVPCKHIEEVAEVEEGDIIVRV</sequence>